<dbReference type="Pfam" id="PF00270">
    <property type="entry name" value="DEAD"/>
    <property type="match status" value="1"/>
</dbReference>
<dbReference type="STRING" id="93625.A0A409XVG5"/>
<dbReference type="GO" id="GO:0004386">
    <property type="term" value="F:helicase activity"/>
    <property type="evidence" value="ECO:0007669"/>
    <property type="project" value="UniProtKB-KW"/>
</dbReference>
<dbReference type="SUPFAM" id="SSF54768">
    <property type="entry name" value="dsRNA-binding domain-like"/>
    <property type="match status" value="1"/>
</dbReference>
<evidence type="ECO:0000259" key="10">
    <source>
        <dbReference type="PROSITE" id="PS50853"/>
    </source>
</evidence>
<evidence type="ECO:0000256" key="2">
    <source>
        <dbReference type="ARBA" id="ARBA00022741"/>
    </source>
</evidence>
<dbReference type="Proteomes" id="UP000283269">
    <property type="component" value="Unassembled WGS sequence"/>
</dbReference>
<dbReference type="SMART" id="SM00535">
    <property type="entry name" value="RIBOc"/>
    <property type="match status" value="2"/>
</dbReference>
<dbReference type="InterPro" id="IPR014001">
    <property type="entry name" value="Helicase_ATP-bd"/>
</dbReference>
<evidence type="ECO:0000313" key="14">
    <source>
        <dbReference type="EMBL" id="PPQ94819.1"/>
    </source>
</evidence>
<dbReference type="Pfam" id="PF16893">
    <property type="entry name" value="fn3_2"/>
    <property type="match status" value="1"/>
</dbReference>
<dbReference type="GO" id="GO:0004525">
    <property type="term" value="F:ribonuclease III activity"/>
    <property type="evidence" value="ECO:0007669"/>
    <property type="project" value="InterPro"/>
</dbReference>
<keyword evidence="6" id="KW-0694">RNA-binding</keyword>
<dbReference type="PANTHER" id="PTHR14950">
    <property type="entry name" value="DICER-RELATED"/>
    <property type="match status" value="1"/>
</dbReference>
<reference evidence="14 15" key="1">
    <citation type="journal article" date="2018" name="Evol. Lett.">
        <title>Horizontal gene cluster transfer increased hallucinogenic mushroom diversity.</title>
        <authorList>
            <person name="Reynolds H.T."/>
            <person name="Vijayakumar V."/>
            <person name="Gluck-Thaler E."/>
            <person name="Korotkin H.B."/>
            <person name="Matheny P.B."/>
            <person name="Slot J.C."/>
        </authorList>
    </citation>
    <scope>NUCLEOTIDE SEQUENCE [LARGE SCALE GENOMIC DNA]</scope>
    <source>
        <strain evidence="14 15">2631</strain>
    </source>
</reference>
<dbReference type="Gene3D" id="2.60.40.10">
    <property type="entry name" value="Immunoglobulins"/>
    <property type="match status" value="1"/>
</dbReference>
<name>A0A409XVG5_PSICY</name>
<accession>A0A409XVG5</accession>
<evidence type="ECO:0000259" key="13">
    <source>
        <dbReference type="PROSITE" id="PS51327"/>
    </source>
</evidence>
<feature type="domain" description="Helicase ATP-binding" evidence="11">
    <location>
        <begin position="29"/>
        <end position="212"/>
    </location>
</feature>
<evidence type="ECO:0000256" key="1">
    <source>
        <dbReference type="ARBA" id="ARBA00022737"/>
    </source>
</evidence>
<dbReference type="CDD" id="cd18034">
    <property type="entry name" value="DEXHc_dicer"/>
    <property type="match status" value="1"/>
</dbReference>
<dbReference type="PROSITE" id="PS51194">
    <property type="entry name" value="HELICASE_CTER"/>
    <property type="match status" value="1"/>
</dbReference>
<dbReference type="SUPFAM" id="SSF69065">
    <property type="entry name" value="RNase III domain-like"/>
    <property type="match status" value="2"/>
</dbReference>
<dbReference type="SMART" id="SM00487">
    <property type="entry name" value="DEXDc"/>
    <property type="match status" value="1"/>
</dbReference>
<feature type="domain" description="RNase III" evidence="8">
    <location>
        <begin position="1226"/>
        <end position="1410"/>
    </location>
</feature>
<dbReference type="Gene3D" id="3.40.50.300">
    <property type="entry name" value="P-loop containing nucleotide triphosphate hydrolases"/>
    <property type="match status" value="2"/>
</dbReference>
<dbReference type="EMBL" id="NHYD01000229">
    <property type="protein sequence ID" value="PPQ94819.1"/>
    <property type="molecule type" value="Genomic_DNA"/>
</dbReference>
<dbReference type="Pfam" id="PF00271">
    <property type="entry name" value="Helicase_C"/>
    <property type="match status" value="1"/>
</dbReference>
<feature type="compositionally biased region" description="Basic and acidic residues" evidence="7">
    <location>
        <begin position="1943"/>
        <end position="1957"/>
    </location>
</feature>
<evidence type="ECO:0008006" key="16">
    <source>
        <dbReference type="Google" id="ProtNLM"/>
    </source>
</evidence>
<dbReference type="InterPro" id="IPR011545">
    <property type="entry name" value="DEAD/DEAH_box_helicase_dom"/>
</dbReference>
<dbReference type="PANTHER" id="PTHR14950:SF37">
    <property type="entry name" value="ENDORIBONUCLEASE DICER"/>
    <property type="match status" value="1"/>
</dbReference>
<feature type="domain" description="BRCT" evidence="9">
    <location>
        <begin position="1707"/>
        <end position="1784"/>
    </location>
</feature>
<feature type="compositionally biased region" description="Acidic residues" evidence="7">
    <location>
        <begin position="1984"/>
        <end position="1994"/>
    </location>
</feature>
<evidence type="ECO:0000259" key="11">
    <source>
        <dbReference type="PROSITE" id="PS51192"/>
    </source>
</evidence>
<keyword evidence="2" id="KW-0547">Nucleotide-binding</keyword>
<proteinExistence type="inferred from homology"/>
<feature type="compositionally biased region" description="Basic and acidic residues" evidence="7">
    <location>
        <begin position="1134"/>
        <end position="1147"/>
    </location>
</feature>
<dbReference type="Pfam" id="PF16892">
    <property type="entry name" value="CHS5_N"/>
    <property type="match status" value="1"/>
</dbReference>
<dbReference type="InterPro" id="IPR003961">
    <property type="entry name" value="FN3_dom"/>
</dbReference>
<dbReference type="Gene3D" id="6.20.120.50">
    <property type="match status" value="1"/>
</dbReference>
<dbReference type="GO" id="GO:0005737">
    <property type="term" value="C:cytoplasm"/>
    <property type="evidence" value="ECO:0007669"/>
    <property type="project" value="TreeGrafter"/>
</dbReference>
<evidence type="ECO:0000256" key="7">
    <source>
        <dbReference type="SAM" id="MobiDB-lite"/>
    </source>
</evidence>
<dbReference type="PROSITE" id="PS50853">
    <property type="entry name" value="FN3"/>
    <property type="match status" value="1"/>
</dbReference>
<dbReference type="CDD" id="cd00063">
    <property type="entry name" value="FN3"/>
    <property type="match status" value="1"/>
</dbReference>
<dbReference type="SUPFAM" id="SSF52540">
    <property type="entry name" value="P-loop containing nucleoside triphosphate hydrolases"/>
    <property type="match status" value="1"/>
</dbReference>
<dbReference type="InterPro" id="IPR013783">
    <property type="entry name" value="Ig-like_fold"/>
</dbReference>
<keyword evidence="5" id="KW-0067">ATP-binding</keyword>
<dbReference type="InterPro" id="IPR027417">
    <property type="entry name" value="P-loop_NTPase"/>
</dbReference>
<dbReference type="InParanoid" id="A0A409XVG5"/>
<dbReference type="Pfam" id="PF00533">
    <property type="entry name" value="BRCT"/>
    <property type="match status" value="1"/>
</dbReference>
<evidence type="ECO:0000256" key="4">
    <source>
        <dbReference type="ARBA" id="ARBA00022806"/>
    </source>
</evidence>
<evidence type="ECO:0000259" key="9">
    <source>
        <dbReference type="PROSITE" id="PS50172"/>
    </source>
</evidence>
<dbReference type="InterPro" id="IPR000999">
    <property type="entry name" value="RNase_III_dom"/>
</dbReference>
<evidence type="ECO:0000313" key="15">
    <source>
        <dbReference type="Proteomes" id="UP000283269"/>
    </source>
</evidence>
<keyword evidence="3" id="KW-0378">Hydrolase</keyword>
<feature type="domain" description="RNase III" evidence="8">
    <location>
        <begin position="987"/>
        <end position="1180"/>
    </location>
</feature>
<dbReference type="Gene3D" id="3.40.50.10190">
    <property type="entry name" value="BRCT domain"/>
    <property type="match status" value="1"/>
</dbReference>
<dbReference type="InterPro" id="IPR036116">
    <property type="entry name" value="FN3_sf"/>
</dbReference>
<dbReference type="CDD" id="cd13945">
    <property type="entry name" value="Chs5_N"/>
    <property type="match status" value="1"/>
</dbReference>
<feature type="compositionally biased region" description="Low complexity" evidence="7">
    <location>
        <begin position="1882"/>
        <end position="1893"/>
    </location>
</feature>
<dbReference type="PROSITE" id="PS50142">
    <property type="entry name" value="RNASE_3_2"/>
    <property type="match status" value="2"/>
</dbReference>
<dbReference type="PROSITE" id="PS51327">
    <property type="entry name" value="DICER_DSRBF"/>
    <property type="match status" value="1"/>
</dbReference>
<protein>
    <recommendedName>
        <fullName evidence="16">P-loop containing nucleoside triphosphate hydrolase protein</fullName>
    </recommendedName>
</protein>
<keyword evidence="1" id="KW-0677">Repeat</keyword>
<feature type="region of interest" description="Disordered" evidence="7">
    <location>
        <begin position="1125"/>
        <end position="1153"/>
    </location>
</feature>
<dbReference type="GO" id="GO:0005524">
    <property type="term" value="F:ATP binding"/>
    <property type="evidence" value="ECO:0007669"/>
    <property type="project" value="UniProtKB-KW"/>
</dbReference>
<dbReference type="GO" id="GO:0003723">
    <property type="term" value="F:RNA binding"/>
    <property type="evidence" value="ECO:0007669"/>
    <property type="project" value="UniProtKB-UniRule"/>
</dbReference>
<dbReference type="FunCoup" id="A0A409XVG5">
    <property type="interactions" value="303"/>
</dbReference>
<evidence type="ECO:0000256" key="5">
    <source>
        <dbReference type="ARBA" id="ARBA00022840"/>
    </source>
</evidence>
<evidence type="ECO:0000256" key="6">
    <source>
        <dbReference type="PROSITE-ProRule" id="PRU00657"/>
    </source>
</evidence>
<dbReference type="InterPro" id="IPR031673">
    <property type="entry name" value="Chs5_N"/>
</dbReference>
<evidence type="ECO:0000256" key="3">
    <source>
        <dbReference type="ARBA" id="ARBA00022801"/>
    </source>
</evidence>
<feature type="region of interest" description="Disordered" evidence="7">
    <location>
        <begin position="1"/>
        <end position="20"/>
    </location>
</feature>
<comment type="similarity">
    <text evidence="6">Belongs to the helicase family. Dicer subfamily.</text>
</comment>
<dbReference type="InterPro" id="IPR001357">
    <property type="entry name" value="BRCT_dom"/>
</dbReference>
<dbReference type="PROSITE" id="PS50172">
    <property type="entry name" value="BRCT"/>
    <property type="match status" value="1"/>
</dbReference>
<dbReference type="PROSITE" id="PS51192">
    <property type="entry name" value="HELICASE_ATP_BIND_1"/>
    <property type="match status" value="1"/>
</dbReference>
<gene>
    <name evidence="14" type="ORF">CVT25_007456</name>
</gene>
<comment type="caution">
    <text evidence="14">The sequence shown here is derived from an EMBL/GenBank/DDBJ whole genome shotgun (WGS) entry which is preliminary data.</text>
</comment>
<dbReference type="GO" id="GO:0005634">
    <property type="term" value="C:nucleus"/>
    <property type="evidence" value="ECO:0007669"/>
    <property type="project" value="TreeGrafter"/>
</dbReference>
<dbReference type="SUPFAM" id="SSF49265">
    <property type="entry name" value="Fibronectin type III"/>
    <property type="match status" value="1"/>
</dbReference>
<dbReference type="InterPro" id="IPR005034">
    <property type="entry name" value="Dicer_dimerisation"/>
</dbReference>
<keyword evidence="15" id="KW-1185">Reference proteome</keyword>
<evidence type="ECO:0000259" key="8">
    <source>
        <dbReference type="PROSITE" id="PS50142"/>
    </source>
</evidence>
<dbReference type="InterPro" id="IPR001650">
    <property type="entry name" value="Helicase_C-like"/>
</dbReference>
<feature type="region of interest" description="Disordered" evidence="7">
    <location>
        <begin position="1794"/>
        <end position="2001"/>
    </location>
</feature>
<dbReference type="PROSITE" id="PS00517">
    <property type="entry name" value="RNASE_3_1"/>
    <property type="match status" value="1"/>
</dbReference>
<sequence length="2001" mass="223640">MPRKYSSAKATASPELREMPATRGYQQEMLEESLRRNIIIALDTGSGKTLIAVLRLKHEMEREPNKISWFIAPTVALCEQQKAVIQAYLPVSVGLVSGANEPDQWKDAALWERVLRTHRIMVSTPQVYLDALRHGYISLGKDISLMVFDEAHHAVDNHPYNRIMTEFYFDLPPRTDHSLSNVQRPAILGLTASPIYGGNVIKAFEKIEGNLDSTIRAPLRNRAELAQYVHRPIFKHVMYYPPAETAPFFSTNLAAVSAIINTLDIKHDPFVIALRSQLARVSRGSSEYHRTDQKLSKVIEKKNSFTHKGLRDMERAAGDICSDLGPWAADWFVWKVLERAKQAANPYDNMMGSWKRGEKAYLLSILDKVVVSPVSYYPEDIEDDCSDKIRALIECLTVEKAAVEADNELYSGIIFVQRRDAVLALAEVLKHHPNTKNVFRIGTLLGTSDSSHRHSLMDVTRSLVKESQDEIISDFKAGEKNLIVSTAVAEEGIDIQACCSVIRWDPPPNMASWAQSRGRARKRKSTFTLMFEYGSKQQGDVAKWEDLERQMVALYNDPQRDSSLLVDEAMDMVEEEEDDDMVLLVESTGALMTLHSVVAHLSHFCAVIPNTTHTDNLPLYELDPPEFVEGWHALASNARSKEPYTGPYGSKVTLPRTLPLPEREFSVPCIYKTIISAHRHAAFKAYSCLYEAGLLNDSLLPITSVVEPELEEEVKAMLADVEKRAGFAKVSMSIDPWSAQDNTDDFWHWSQLSFEGLPPLLMYSRVEVVSSDVHEGPVLYRPGQPPTRTIIQYFGQMKMEKDAISRAREFTRRIFWGLNNSRMDWEDLDFSYLFLPMENVDTEWDVRRSWLANIAAENPARHPNHLTVRADEFGETFGYPSDLTLVHRHIGMGRPFKFIGWRHDRLSAEEEEAVIERYKKLQDVDEVTYPLLVVQQYPARSNFLIPIVPKDASEDVVSEPPPLIYLIPRHSGIVMLSREETEYSFLLPSVLRSLSMTITANSMRTTLLRETPLTSISLSLLTIAITAPSSGEKFNYQRMETLGDTVLKFMTGVQLMAEYPLWHEGYLTRKKDHAVSNVRLAKEDIARGVFRWIIRDIMLGKKWKPKYFSTIKEAIADAASPLTETVSEVESPTSEEKAKEQEKGDGKAKKKKSKKAQQLSTKVLADVVESVIGAAYLHGGFQLGYECVKFFNLGLKWEPVSNRIAQILSRVQSLTPEETENLPPQLADVETMLGYTFQRKLLLIEALTHASYQHDSRTPSYERMEFLGDSVLDMIVTNYLYHAPGKNYSPGHLHLRKSAVVNGHILSYVCLKTSIRVDADMPRPNGNGRIEVAREGQDIHLWKCMLHSSPKVMEDQLNASTRYRKCKDEIEESLMTGTVFPWAALTKLQAPKFFSDMVESIIGAIFLDSEGSIDVVRQVLVKLGIMPLLEYIVKNDVDILHPVSRLSLWVQKHDKTIEYEIQRSGGKVTCAVLVDDKEEARAVAEWRGKPSQEEVRFAAAEMAIKAFKLRDVGKSPDSFTFTVGKLDAGMAILLGERAHLIEFPSILLPPGATTGSIVNIAVHQNHAEEQKRENEFWGLQEDILNVFGQESPEPPKLSVRNITQTSVTLEWPPIKLATAKLRSLDIYRNGERLSAVPSPLTNTSTKHSGMDINTDYSFQLVLRTTAGTFPSNVLNVKTHTMSDTSGISVCFGNVQDPVLLENAKLALRDMGAKWSDTIQIDTSHFVCTTPAATPTGANAAGNTSGAPGVAYQRALQLSIPVVQPHWILACHAEKRMVPIASFYLGASTTPATATSFNRPQSMSQASIPHTPSSPPPNSGRGNPASYRASMPPPSRVPETPPVTSAFVNQPASATENRQRPFEPTPEEREDDPDTHDVHLERSTSAGSSSSANAKQEKRKSRMGSMNKAFKFPPTPTTGASNAGGADETVAVASKSSPPPAEDEPAKAAEEHKKENRRSVINPENIEVPAPPPIEKEKSMSQVSLDDDGEDEVGDTVDIPLN</sequence>
<keyword evidence="4" id="KW-0347">Helicase</keyword>
<dbReference type="GO" id="GO:0030422">
    <property type="term" value="P:siRNA processing"/>
    <property type="evidence" value="ECO:0007669"/>
    <property type="project" value="TreeGrafter"/>
</dbReference>
<feature type="compositionally biased region" description="Polar residues" evidence="7">
    <location>
        <begin position="1845"/>
        <end position="1855"/>
    </location>
</feature>
<dbReference type="InterPro" id="IPR031669">
    <property type="entry name" value="Fn3_2"/>
</dbReference>
<dbReference type="SUPFAM" id="SSF52113">
    <property type="entry name" value="BRCT domain"/>
    <property type="match status" value="1"/>
</dbReference>
<dbReference type="Gene3D" id="1.10.1520.10">
    <property type="entry name" value="Ribonuclease III domain"/>
    <property type="match status" value="2"/>
</dbReference>
<feature type="domain" description="Fibronectin type-III" evidence="10">
    <location>
        <begin position="1591"/>
        <end position="1684"/>
    </location>
</feature>
<dbReference type="Pfam" id="PF00636">
    <property type="entry name" value="Ribonuclease_3"/>
    <property type="match status" value="2"/>
</dbReference>
<dbReference type="CDD" id="cd00593">
    <property type="entry name" value="RIBOc"/>
    <property type="match status" value="2"/>
</dbReference>
<dbReference type="Pfam" id="PF03368">
    <property type="entry name" value="Dicer_dimer"/>
    <property type="match status" value="1"/>
</dbReference>
<dbReference type="GO" id="GO:0046983">
    <property type="term" value="F:protein dimerization activity"/>
    <property type="evidence" value="ECO:0007669"/>
    <property type="project" value="InterPro"/>
</dbReference>
<feature type="domain" description="Dicer dsRNA-binding fold" evidence="13">
    <location>
        <begin position="597"/>
        <end position="709"/>
    </location>
</feature>
<dbReference type="InterPro" id="IPR036420">
    <property type="entry name" value="BRCT_dom_sf"/>
</dbReference>
<dbReference type="InterPro" id="IPR036389">
    <property type="entry name" value="RNase_III_sf"/>
</dbReference>
<dbReference type="InterPro" id="IPR038248">
    <property type="entry name" value="Dicer_dimer_sf"/>
</dbReference>
<feature type="compositionally biased region" description="Pro residues" evidence="7">
    <location>
        <begin position="1830"/>
        <end position="1840"/>
    </location>
</feature>
<organism evidence="14 15">
    <name type="scientific">Psilocybe cyanescens</name>
    <dbReference type="NCBI Taxonomy" id="93625"/>
    <lineage>
        <taxon>Eukaryota</taxon>
        <taxon>Fungi</taxon>
        <taxon>Dikarya</taxon>
        <taxon>Basidiomycota</taxon>
        <taxon>Agaricomycotina</taxon>
        <taxon>Agaricomycetes</taxon>
        <taxon>Agaricomycetidae</taxon>
        <taxon>Agaricales</taxon>
        <taxon>Agaricineae</taxon>
        <taxon>Strophariaceae</taxon>
        <taxon>Psilocybe</taxon>
    </lineage>
</organism>
<dbReference type="OrthoDB" id="416741at2759"/>
<dbReference type="Gene3D" id="3.30.160.380">
    <property type="entry name" value="Dicer dimerisation domain"/>
    <property type="match status" value="1"/>
</dbReference>
<evidence type="ECO:0000259" key="12">
    <source>
        <dbReference type="PROSITE" id="PS51194"/>
    </source>
</evidence>
<feature type="domain" description="Helicase C-terminal" evidence="12">
    <location>
        <begin position="397"/>
        <end position="570"/>
    </location>
</feature>
<feature type="compositionally biased region" description="Polar residues" evidence="7">
    <location>
        <begin position="1794"/>
        <end position="1810"/>
    </location>
</feature>
<dbReference type="SMART" id="SM00490">
    <property type="entry name" value="HELICc"/>
    <property type="match status" value="1"/>
</dbReference>